<gene>
    <name evidence="1" type="ORF">SI8410_06009117</name>
</gene>
<accession>A0A7I8KLV3</accession>
<name>A0A7I8KLV3_SPIIN</name>
<sequence length="83" mass="9184">MRRRSPLRWKAITLSIEPSRRPPMNTAGTGVLRPTSLTSSRCICFPSDAEVGEEGLHGVAEAAGAHAKDHHCFLRRQPHHPVH</sequence>
<organism evidence="1 2">
    <name type="scientific">Spirodela intermedia</name>
    <name type="common">Intermediate duckweed</name>
    <dbReference type="NCBI Taxonomy" id="51605"/>
    <lineage>
        <taxon>Eukaryota</taxon>
        <taxon>Viridiplantae</taxon>
        <taxon>Streptophyta</taxon>
        <taxon>Embryophyta</taxon>
        <taxon>Tracheophyta</taxon>
        <taxon>Spermatophyta</taxon>
        <taxon>Magnoliopsida</taxon>
        <taxon>Liliopsida</taxon>
        <taxon>Araceae</taxon>
        <taxon>Lemnoideae</taxon>
        <taxon>Spirodela</taxon>
    </lineage>
</organism>
<dbReference type="AlphaFoldDB" id="A0A7I8KLV3"/>
<dbReference type="Proteomes" id="UP000663760">
    <property type="component" value="Chromosome 6"/>
</dbReference>
<evidence type="ECO:0000313" key="2">
    <source>
        <dbReference type="Proteomes" id="UP000663760"/>
    </source>
</evidence>
<proteinExistence type="predicted"/>
<keyword evidence="2" id="KW-1185">Reference proteome</keyword>
<dbReference type="EMBL" id="LR746269">
    <property type="protein sequence ID" value="CAA7398452.1"/>
    <property type="molecule type" value="Genomic_DNA"/>
</dbReference>
<reference evidence="1" key="1">
    <citation type="submission" date="2020-02" db="EMBL/GenBank/DDBJ databases">
        <authorList>
            <person name="Scholz U."/>
            <person name="Mascher M."/>
            <person name="Fiebig A."/>
        </authorList>
    </citation>
    <scope>NUCLEOTIDE SEQUENCE</scope>
</reference>
<protein>
    <submittedName>
        <fullName evidence="1">Uncharacterized protein</fullName>
    </submittedName>
</protein>
<evidence type="ECO:0000313" key="1">
    <source>
        <dbReference type="EMBL" id="CAA7398452.1"/>
    </source>
</evidence>